<feature type="compositionally biased region" description="Basic and acidic residues" evidence="1">
    <location>
        <begin position="379"/>
        <end position="389"/>
    </location>
</feature>
<feature type="compositionally biased region" description="Basic and acidic residues" evidence="1">
    <location>
        <begin position="9"/>
        <end position="18"/>
    </location>
</feature>
<evidence type="ECO:0000256" key="1">
    <source>
        <dbReference type="SAM" id="MobiDB-lite"/>
    </source>
</evidence>
<keyword evidence="4" id="KW-1185">Reference proteome</keyword>
<sequence>MRSLLDYDSDGHPEHEDATPDPQDETPGQTQVLPDVDTIIQKTKVDIQQARLKADTLICRHFKAFIAAAGQLREGAIQRYRERLEELPAKDRANVCETLAKDEDVCSNMEFGDCKFSHGGISFSYRAESVEVFNSLSHHAWKDLHEVFVKDDSYLLLGNALEERGPSRDLLTHFDDEGDELGLHRSSSRSSSNESELSSLDESSLSCGDSTGAFQIGKREACRNSFSPSPDWTAEDQAGSSDSPEGRGPRRPSEQGEQDVPKKPGPGRPPNGPWSQEEEAVIRETMGAQLQVDGHLRYSRQATMELRECFPRRTTAAIKAKWLSMRTRDIWHEWEGTGGQTQVDDAKDEDLMEDPDLEIHDENDSGSFMEYDDDGSSDNEGRRGSDGLKKWNKRNVVPVLAKSALQEEEQTPASSSRLPHSERPGQSEVAGASESRRNIRPAKEHRTQLWSPKEIEILTKLTKGFNKWEDIDFKYIAAQLPDPSRRSAKACKSFWVRRVEPSLSSKDKDPTHGDEAPVKVPDSSSNIGPPNPPTKANKRGPEASSDSGSRKISKKARRTSQSNLLDRSETVEDTW</sequence>
<name>A0ABR4DVC7_9PEZI</name>
<feature type="compositionally biased region" description="Low complexity" evidence="1">
    <location>
        <begin position="188"/>
        <end position="206"/>
    </location>
</feature>
<dbReference type="CDD" id="cd00167">
    <property type="entry name" value="SANT"/>
    <property type="match status" value="1"/>
</dbReference>
<dbReference type="PROSITE" id="PS50090">
    <property type="entry name" value="MYB_LIKE"/>
    <property type="match status" value="1"/>
</dbReference>
<dbReference type="Proteomes" id="UP001600888">
    <property type="component" value="Unassembled WGS sequence"/>
</dbReference>
<proteinExistence type="predicted"/>
<feature type="region of interest" description="Disordered" evidence="1">
    <location>
        <begin position="1"/>
        <end position="30"/>
    </location>
</feature>
<feature type="domain" description="Myb-like" evidence="2">
    <location>
        <begin position="442"/>
        <end position="499"/>
    </location>
</feature>
<protein>
    <recommendedName>
        <fullName evidence="2">Myb-like domain-containing protein</fullName>
    </recommendedName>
</protein>
<reference evidence="3 4" key="1">
    <citation type="submission" date="2024-03" db="EMBL/GenBank/DDBJ databases">
        <title>A high-quality draft genome sequence of Diaporthe vaccinii, a causative agent of upright dieback and viscid rot disease in cranberry plants.</title>
        <authorList>
            <person name="Sarrasin M."/>
            <person name="Lang B.F."/>
            <person name="Burger G."/>
        </authorList>
    </citation>
    <scope>NUCLEOTIDE SEQUENCE [LARGE SCALE GENOMIC DNA]</scope>
    <source>
        <strain evidence="3 4">IS7</strain>
    </source>
</reference>
<dbReference type="SMART" id="SM00717">
    <property type="entry name" value="SANT"/>
    <property type="match status" value="1"/>
</dbReference>
<feature type="region of interest" description="Disordered" evidence="1">
    <location>
        <begin position="357"/>
        <end position="451"/>
    </location>
</feature>
<dbReference type="EMBL" id="JBAWTH010000159">
    <property type="protein sequence ID" value="KAL2274321.1"/>
    <property type="molecule type" value="Genomic_DNA"/>
</dbReference>
<comment type="caution">
    <text evidence="3">The sequence shown here is derived from an EMBL/GenBank/DDBJ whole genome shotgun (WGS) entry which is preliminary data.</text>
</comment>
<feature type="compositionally biased region" description="Basic and acidic residues" evidence="1">
    <location>
        <begin position="244"/>
        <end position="262"/>
    </location>
</feature>
<evidence type="ECO:0000313" key="3">
    <source>
        <dbReference type="EMBL" id="KAL2274321.1"/>
    </source>
</evidence>
<feature type="region of interest" description="Disordered" evidence="1">
    <location>
        <begin position="181"/>
        <end position="207"/>
    </location>
</feature>
<evidence type="ECO:0000259" key="2">
    <source>
        <dbReference type="PROSITE" id="PS50090"/>
    </source>
</evidence>
<feature type="compositionally biased region" description="Basic and acidic residues" evidence="1">
    <location>
        <begin position="566"/>
        <end position="575"/>
    </location>
</feature>
<feature type="compositionally biased region" description="Pro residues" evidence="1">
    <location>
        <begin position="263"/>
        <end position="272"/>
    </location>
</feature>
<accession>A0ABR4DVC7</accession>
<feature type="region of interest" description="Disordered" evidence="1">
    <location>
        <begin position="222"/>
        <end position="276"/>
    </location>
</feature>
<dbReference type="EMBL" id="JBAWTH010000159">
    <property type="protein sequence ID" value="KAL2274320.1"/>
    <property type="molecule type" value="Genomic_DNA"/>
</dbReference>
<organism evidence="3 4">
    <name type="scientific">Diaporthe vaccinii</name>
    <dbReference type="NCBI Taxonomy" id="105482"/>
    <lineage>
        <taxon>Eukaryota</taxon>
        <taxon>Fungi</taxon>
        <taxon>Dikarya</taxon>
        <taxon>Ascomycota</taxon>
        <taxon>Pezizomycotina</taxon>
        <taxon>Sordariomycetes</taxon>
        <taxon>Sordariomycetidae</taxon>
        <taxon>Diaporthales</taxon>
        <taxon>Diaporthaceae</taxon>
        <taxon>Diaporthe</taxon>
        <taxon>Diaporthe eres species complex</taxon>
    </lineage>
</organism>
<feature type="compositionally biased region" description="Basic and acidic residues" evidence="1">
    <location>
        <begin position="434"/>
        <end position="451"/>
    </location>
</feature>
<evidence type="ECO:0000313" key="4">
    <source>
        <dbReference type="Proteomes" id="UP001600888"/>
    </source>
</evidence>
<feature type="compositionally biased region" description="Basic and acidic residues" evidence="1">
    <location>
        <begin position="499"/>
        <end position="517"/>
    </location>
</feature>
<feature type="region of interest" description="Disordered" evidence="1">
    <location>
        <begin position="499"/>
        <end position="575"/>
    </location>
</feature>
<gene>
    <name evidence="3" type="ORF">FJTKL_03308</name>
</gene>
<dbReference type="InterPro" id="IPR001005">
    <property type="entry name" value="SANT/Myb"/>
</dbReference>